<evidence type="ECO:0000259" key="1">
    <source>
        <dbReference type="PROSITE" id="PS50965"/>
    </source>
</evidence>
<proteinExistence type="predicted"/>
<evidence type="ECO:0000313" key="3">
    <source>
        <dbReference type="Proteomes" id="UP000075288"/>
    </source>
</evidence>
<organism evidence="2 3">
    <name type="scientific">Heyndrickxia coagulans</name>
    <name type="common">Weizmannia coagulans</name>
    <dbReference type="NCBI Taxonomy" id="1398"/>
    <lineage>
        <taxon>Bacteria</taxon>
        <taxon>Bacillati</taxon>
        <taxon>Bacillota</taxon>
        <taxon>Bacilli</taxon>
        <taxon>Bacillales</taxon>
        <taxon>Bacillaceae</taxon>
        <taxon>Heyndrickxia</taxon>
    </lineage>
</organism>
<sequence>MLYKARKESTELLTLRFLNRRIELEEKDRQYYLNLEKGFEGERQFDKYTEKLKCDCLVLNDLRLSVTNTTFQIDALVITDETAFLFEVKNHEGDFYLDRDRIYYRKNKSEVSNPLIQLQRCESLFRQLIHSLGLSLSVTAFVVFIHPEFTLYQAPLNLPILFPTQLNRFFKELNTLPSKLSGKHKKLADKLLSLHMEKTPYTKLPTYKFEQLRKGIICTACGAFACNAEGRHIVCRNCGQEEDIYSAIFRTIQEFRLLFPEQKMTTAMMKEWCKIIESNSSIRKVLEDHFKTVGKGRWAYYC</sequence>
<dbReference type="Pfam" id="PF08378">
    <property type="entry name" value="NERD"/>
    <property type="match status" value="1"/>
</dbReference>
<dbReference type="InterPro" id="IPR011528">
    <property type="entry name" value="NERD"/>
</dbReference>
<evidence type="ECO:0000313" key="2">
    <source>
        <dbReference type="EMBL" id="KYC59441.1"/>
    </source>
</evidence>
<dbReference type="AlphaFoldDB" id="A0A150JQR8"/>
<dbReference type="Proteomes" id="UP000075288">
    <property type="component" value="Unassembled WGS sequence"/>
</dbReference>
<gene>
    <name evidence="2" type="ORF">B4098_2683</name>
</gene>
<protein>
    <recommendedName>
        <fullName evidence="1">NERD domain-containing protein</fullName>
    </recommendedName>
</protein>
<accession>A0A150JQR8</accession>
<dbReference type="OMA" id="ARTICEY"/>
<comment type="caution">
    <text evidence="2">The sequence shown here is derived from an EMBL/GenBank/DDBJ whole genome shotgun (WGS) entry which is preliminary data.</text>
</comment>
<name>A0A150JQR8_HEYCO</name>
<feature type="domain" description="NERD" evidence="1">
    <location>
        <begin position="37"/>
        <end position="148"/>
    </location>
</feature>
<dbReference type="RefSeq" id="WP_013859880.1">
    <property type="nucleotide sequence ID" value="NZ_JARSQH010000153.1"/>
</dbReference>
<dbReference type="EMBL" id="LQYG01000113">
    <property type="protein sequence ID" value="KYC59441.1"/>
    <property type="molecule type" value="Genomic_DNA"/>
</dbReference>
<reference evidence="2 3" key="1">
    <citation type="submission" date="2016-01" db="EMBL/GenBank/DDBJ databases">
        <title>Genome Sequences of Twelve Sporeforming Bacillus Species Isolated from Foods.</title>
        <authorList>
            <person name="Berendsen E.M."/>
            <person name="Wells-Bennik M.H."/>
            <person name="Krawcyk A.O."/>
            <person name="De Jong A."/>
            <person name="Holsappel S."/>
            <person name="Eijlander R.T."/>
            <person name="Kuipers O.P."/>
        </authorList>
    </citation>
    <scope>NUCLEOTIDE SEQUENCE [LARGE SCALE GENOMIC DNA]</scope>
    <source>
        <strain evidence="2 3">B4098</strain>
    </source>
</reference>
<dbReference type="PATRIC" id="fig|1398.26.peg.1976"/>
<dbReference type="PROSITE" id="PS50965">
    <property type="entry name" value="NERD"/>
    <property type="match status" value="1"/>
</dbReference>